<dbReference type="SUPFAM" id="SSF46689">
    <property type="entry name" value="Homeodomain-like"/>
    <property type="match status" value="2"/>
</dbReference>
<dbReference type="InterPro" id="IPR009594">
    <property type="entry name" value="Tscrpt_reg_HTH_AraC_N"/>
</dbReference>
<keyword evidence="2" id="KW-0804">Transcription</keyword>
<dbReference type="EMBL" id="BNJK01000002">
    <property type="protein sequence ID" value="GHO98439.1"/>
    <property type="molecule type" value="Genomic_DNA"/>
</dbReference>
<dbReference type="PANTHER" id="PTHR43436">
    <property type="entry name" value="ARAC-FAMILY TRANSCRIPTIONAL REGULATOR"/>
    <property type="match status" value="1"/>
</dbReference>
<reference evidence="5" key="1">
    <citation type="submission" date="2020-10" db="EMBL/GenBank/DDBJ databases">
        <title>Taxonomic study of unclassified bacteria belonging to the class Ktedonobacteria.</title>
        <authorList>
            <person name="Yabe S."/>
            <person name="Wang C.M."/>
            <person name="Zheng Y."/>
            <person name="Sakai Y."/>
            <person name="Cavaletti L."/>
            <person name="Monciardini P."/>
            <person name="Donadio S."/>
        </authorList>
    </citation>
    <scope>NUCLEOTIDE SEQUENCE</scope>
    <source>
        <strain evidence="5">ID150040</strain>
    </source>
</reference>
<dbReference type="Gene3D" id="1.10.10.60">
    <property type="entry name" value="Homeodomain-like"/>
    <property type="match status" value="2"/>
</dbReference>
<gene>
    <name evidence="5" type="ORF">KSF_084870</name>
</gene>
<feature type="domain" description="HTH araC/xylS-type" evidence="4">
    <location>
        <begin position="206"/>
        <end position="304"/>
    </location>
</feature>
<dbReference type="Pfam" id="PF06719">
    <property type="entry name" value="AraC_N"/>
    <property type="match status" value="1"/>
</dbReference>
<dbReference type="Proteomes" id="UP000597444">
    <property type="component" value="Unassembled WGS sequence"/>
</dbReference>
<organism evidence="5 6">
    <name type="scientific">Reticulibacter mediterranei</name>
    <dbReference type="NCBI Taxonomy" id="2778369"/>
    <lineage>
        <taxon>Bacteria</taxon>
        <taxon>Bacillati</taxon>
        <taxon>Chloroflexota</taxon>
        <taxon>Ktedonobacteria</taxon>
        <taxon>Ktedonobacterales</taxon>
        <taxon>Reticulibacteraceae</taxon>
        <taxon>Reticulibacter</taxon>
    </lineage>
</organism>
<evidence type="ECO:0000256" key="1">
    <source>
        <dbReference type="ARBA" id="ARBA00023015"/>
    </source>
</evidence>
<feature type="coiled-coil region" evidence="3">
    <location>
        <begin position="6"/>
        <end position="33"/>
    </location>
</feature>
<keyword evidence="3" id="KW-0175">Coiled coil</keyword>
<dbReference type="Pfam" id="PF12833">
    <property type="entry name" value="HTH_18"/>
    <property type="match status" value="1"/>
</dbReference>
<evidence type="ECO:0000313" key="6">
    <source>
        <dbReference type="Proteomes" id="UP000597444"/>
    </source>
</evidence>
<sequence length="308" mass="34543">MSTTIREQTEREMQRLQDNREELVERVSRVLHEDGTVQPLPGLHLARSSSLTAPHHGVSIPSVCVIAQGSKEVLLGESRYRYDPLHYLLTTIELPSVSQVVEASKKLPYLSLRLELSPALVSSVLLDAGYMQPQKQSDARAIGISQLDSNLLDAAVRLMRLLDAPAEVPVLLPLITQEIIYRLLVGEQGDRLRHLAILGGYTSDIARAVARLRQDFAQPLHIEELAHELSMSVSGLHHHFKAVTAMSPLQFQKRLRLQQARRLMLGEGLDATSAAYRVGYQDASHFNREYKNLFGVPPMRDVQRLRGE</sequence>
<dbReference type="PROSITE" id="PS01124">
    <property type="entry name" value="HTH_ARAC_FAMILY_2"/>
    <property type="match status" value="1"/>
</dbReference>
<accession>A0A8J3N4V2</accession>
<proteinExistence type="predicted"/>
<evidence type="ECO:0000256" key="2">
    <source>
        <dbReference type="ARBA" id="ARBA00023163"/>
    </source>
</evidence>
<dbReference type="RefSeq" id="WP_236065189.1">
    <property type="nucleotide sequence ID" value="NZ_BNJK01000002.1"/>
</dbReference>
<keyword evidence="1" id="KW-0805">Transcription regulation</keyword>
<dbReference type="GO" id="GO:0043565">
    <property type="term" value="F:sequence-specific DNA binding"/>
    <property type="evidence" value="ECO:0007669"/>
    <property type="project" value="InterPro"/>
</dbReference>
<dbReference type="SMART" id="SM00342">
    <property type="entry name" value="HTH_ARAC"/>
    <property type="match status" value="1"/>
</dbReference>
<evidence type="ECO:0000259" key="4">
    <source>
        <dbReference type="PROSITE" id="PS01124"/>
    </source>
</evidence>
<dbReference type="InterPro" id="IPR018060">
    <property type="entry name" value="HTH_AraC"/>
</dbReference>
<comment type="caution">
    <text evidence="5">The sequence shown here is derived from an EMBL/GenBank/DDBJ whole genome shotgun (WGS) entry which is preliminary data.</text>
</comment>
<protein>
    <submittedName>
        <fullName evidence="5">AraC family transcriptional regulator</fullName>
    </submittedName>
</protein>
<evidence type="ECO:0000256" key="3">
    <source>
        <dbReference type="SAM" id="Coils"/>
    </source>
</evidence>
<dbReference type="InterPro" id="IPR009057">
    <property type="entry name" value="Homeodomain-like_sf"/>
</dbReference>
<evidence type="ECO:0000313" key="5">
    <source>
        <dbReference type="EMBL" id="GHO98439.1"/>
    </source>
</evidence>
<dbReference type="GO" id="GO:0003700">
    <property type="term" value="F:DNA-binding transcription factor activity"/>
    <property type="evidence" value="ECO:0007669"/>
    <property type="project" value="InterPro"/>
</dbReference>
<dbReference type="PANTHER" id="PTHR43436:SF1">
    <property type="entry name" value="TRANSCRIPTIONAL REGULATORY PROTEIN"/>
    <property type="match status" value="1"/>
</dbReference>
<name>A0A8J3N4V2_9CHLR</name>
<dbReference type="AlphaFoldDB" id="A0A8J3N4V2"/>
<keyword evidence="6" id="KW-1185">Reference proteome</keyword>